<dbReference type="InterPro" id="IPR029052">
    <property type="entry name" value="Metallo-depent_PP-like"/>
</dbReference>
<dbReference type="Proteomes" id="UP000657075">
    <property type="component" value="Unassembled WGS sequence"/>
</dbReference>
<dbReference type="InterPro" id="IPR006186">
    <property type="entry name" value="Ser/Thr-sp_prot-phosphatase"/>
</dbReference>
<evidence type="ECO:0000313" key="3">
    <source>
        <dbReference type="EMBL" id="GGI71900.1"/>
    </source>
</evidence>
<dbReference type="EMBL" id="BMNM01000001">
    <property type="protein sequence ID" value="GGI71900.1"/>
    <property type="molecule type" value="Genomic_DNA"/>
</dbReference>
<dbReference type="GeneID" id="76206259"/>
<evidence type="ECO:0000259" key="1">
    <source>
        <dbReference type="PROSITE" id="PS00125"/>
    </source>
</evidence>
<reference evidence="3" key="2">
    <citation type="submission" date="2020-09" db="EMBL/GenBank/DDBJ databases">
        <authorList>
            <person name="Sun Q."/>
            <person name="Ohkuma M."/>
        </authorList>
    </citation>
    <scope>NUCLEOTIDE SEQUENCE</scope>
    <source>
        <strain evidence="3">JCM 11219</strain>
    </source>
</reference>
<dbReference type="GO" id="GO:0005737">
    <property type="term" value="C:cytoplasm"/>
    <property type="evidence" value="ECO:0007669"/>
    <property type="project" value="TreeGrafter"/>
</dbReference>
<evidence type="ECO:0000313" key="5">
    <source>
        <dbReference type="Proteomes" id="UP001060771"/>
    </source>
</evidence>
<dbReference type="SUPFAM" id="SSF56300">
    <property type="entry name" value="Metallo-dependent phosphatases"/>
    <property type="match status" value="1"/>
</dbReference>
<dbReference type="AlphaFoldDB" id="A0A830EHF3"/>
<reference evidence="5" key="3">
    <citation type="submission" date="2022-09" db="EMBL/GenBank/DDBJ databases">
        <title>Complete genome sequence of Vulcanisaeta souniana.</title>
        <authorList>
            <person name="Kato S."/>
            <person name="Itoh T."/>
            <person name="Ohkuma M."/>
        </authorList>
    </citation>
    <scope>NUCLEOTIDE SEQUENCE [LARGE SCALE GENOMIC DNA]</scope>
    <source>
        <strain evidence="5">JCM 11219</strain>
    </source>
</reference>
<proteinExistence type="predicted"/>
<dbReference type="Gene3D" id="3.60.21.10">
    <property type="match status" value="1"/>
</dbReference>
<name>A0A830EHF3_9CREN</name>
<gene>
    <name evidence="3" type="ORF">GCM10007112_05870</name>
    <name evidence="2" type="ORF">Vsou_07050</name>
</gene>
<dbReference type="InterPro" id="IPR050341">
    <property type="entry name" value="PP1_catalytic_subunit"/>
</dbReference>
<dbReference type="PRINTS" id="PR00114">
    <property type="entry name" value="STPHPHTASE"/>
</dbReference>
<dbReference type="SMART" id="SM00156">
    <property type="entry name" value="PP2Ac"/>
    <property type="match status" value="1"/>
</dbReference>
<protein>
    <submittedName>
        <fullName evidence="3">Serine/threonine protein phosphatase</fullName>
    </submittedName>
</protein>
<reference evidence="3" key="1">
    <citation type="journal article" date="2014" name="Int. J. Syst. Evol. Microbiol.">
        <title>Complete genome sequence of Corynebacterium casei LMG S-19264T (=DSM 44701T), isolated from a smear-ripened cheese.</title>
        <authorList>
            <consortium name="US DOE Joint Genome Institute (JGI-PGF)"/>
            <person name="Walter F."/>
            <person name="Albersmeier A."/>
            <person name="Kalinowski J."/>
            <person name="Ruckert C."/>
        </authorList>
    </citation>
    <scope>NUCLEOTIDE SEQUENCE</scope>
    <source>
        <strain evidence="3">JCM 11219</strain>
    </source>
</reference>
<dbReference type="PANTHER" id="PTHR11668:SF496">
    <property type="entry name" value="SERINE_THREONINE-PROTEIN PHOSPHATASE"/>
    <property type="match status" value="1"/>
</dbReference>
<evidence type="ECO:0000313" key="4">
    <source>
        <dbReference type="Proteomes" id="UP000657075"/>
    </source>
</evidence>
<dbReference type="Pfam" id="PF00149">
    <property type="entry name" value="Metallophos"/>
    <property type="match status" value="1"/>
</dbReference>
<evidence type="ECO:0000313" key="2">
    <source>
        <dbReference type="EMBL" id="BDR91612.1"/>
    </source>
</evidence>
<sequence length="277" mass="31611">MLNVDILTIKEFFKEKLSNIYDAFSAYEPLLRINTDRAVIIGDLHGDVETLQRIVNKYPPDKWTYIMLGDYVDRGENQVETLYLALRLFLENRAILLRGNHESPLTNYDYGFYLELLRKLGPYDGVSIYDKLKDVFSQMPISAVLNDRYFLVHGGLPINNASIDSIAKLPKPDEIPSNETTFQLLWNDPSDNVKYYDENRARGPGTYVFGSSITENFLNESGLRMIIRGHEYVLQGFKWNHGNKVLTVFTSRAGPYSNVNPRIALINGDALDIVDAS</sequence>
<dbReference type="EMBL" id="AP026830">
    <property type="protein sequence ID" value="BDR91612.1"/>
    <property type="molecule type" value="Genomic_DNA"/>
</dbReference>
<keyword evidence="5" id="KW-1185">Reference proteome</keyword>
<dbReference type="Proteomes" id="UP001060771">
    <property type="component" value="Chromosome"/>
</dbReference>
<feature type="domain" description="Serine/threonine specific protein phosphatases" evidence="1">
    <location>
        <begin position="97"/>
        <end position="102"/>
    </location>
</feature>
<dbReference type="CDD" id="cd00144">
    <property type="entry name" value="MPP_PPP_family"/>
    <property type="match status" value="1"/>
</dbReference>
<dbReference type="InterPro" id="IPR004843">
    <property type="entry name" value="Calcineurin-like_PHP"/>
</dbReference>
<dbReference type="RefSeq" id="WP_229709710.1">
    <property type="nucleotide sequence ID" value="NZ_AP026830.1"/>
</dbReference>
<organism evidence="3 4">
    <name type="scientific">Vulcanisaeta souniana JCM 11219</name>
    <dbReference type="NCBI Taxonomy" id="1293586"/>
    <lineage>
        <taxon>Archaea</taxon>
        <taxon>Thermoproteota</taxon>
        <taxon>Thermoprotei</taxon>
        <taxon>Thermoproteales</taxon>
        <taxon>Thermoproteaceae</taxon>
        <taxon>Vulcanisaeta</taxon>
    </lineage>
</organism>
<reference evidence="2" key="4">
    <citation type="journal article" date="2023" name="Microbiol. Resour. Announc.">
        <title>Complete Genome Sequence of Vulcanisaeta souniana Strain IC-059, a Hyperthermophilic Archaeon Isolated from Hot Spring Water in Japan.</title>
        <authorList>
            <person name="Kato S."/>
            <person name="Itoh T."/>
            <person name="Wu L."/>
            <person name="Ma J."/>
            <person name="Ohkuma M."/>
        </authorList>
    </citation>
    <scope>NUCLEOTIDE SEQUENCE</scope>
    <source>
        <strain evidence="2">JCM 11219</strain>
    </source>
</reference>
<dbReference type="PANTHER" id="PTHR11668">
    <property type="entry name" value="SERINE/THREONINE PROTEIN PHOSPHATASE"/>
    <property type="match status" value="1"/>
</dbReference>
<dbReference type="PROSITE" id="PS00125">
    <property type="entry name" value="SER_THR_PHOSPHATASE"/>
    <property type="match status" value="1"/>
</dbReference>
<accession>A0A830EHF3</accession>
<dbReference type="GO" id="GO:0004722">
    <property type="term" value="F:protein serine/threonine phosphatase activity"/>
    <property type="evidence" value="ECO:0007669"/>
    <property type="project" value="TreeGrafter"/>
</dbReference>